<comment type="catalytic activity">
    <reaction evidence="1">
        <text>a 4-O-methyl-thymidine in DNA + L-cysteinyl-[protein] = a thymidine in DNA + S-methyl-L-cysteinyl-[protein]</text>
        <dbReference type="Rhea" id="RHEA:53428"/>
        <dbReference type="Rhea" id="RHEA-COMP:10131"/>
        <dbReference type="Rhea" id="RHEA-COMP:10132"/>
        <dbReference type="Rhea" id="RHEA-COMP:13555"/>
        <dbReference type="Rhea" id="RHEA-COMP:13556"/>
        <dbReference type="ChEBI" id="CHEBI:29950"/>
        <dbReference type="ChEBI" id="CHEBI:82612"/>
        <dbReference type="ChEBI" id="CHEBI:137386"/>
        <dbReference type="ChEBI" id="CHEBI:137387"/>
        <dbReference type="EC" id="2.1.1.63"/>
    </reaction>
</comment>
<dbReference type="GO" id="GO:0006281">
    <property type="term" value="P:DNA repair"/>
    <property type="evidence" value="ECO:0007669"/>
    <property type="project" value="UniProtKB-KW"/>
</dbReference>
<dbReference type="AlphaFoldDB" id="A0A1F6D7F5"/>
<dbReference type="GO" id="GO:0003908">
    <property type="term" value="F:methylated-DNA-[protein]-cysteine S-methyltransferase activity"/>
    <property type="evidence" value="ECO:0007669"/>
    <property type="project" value="UniProtKB-EC"/>
</dbReference>
<keyword evidence="2 9" id="KW-0489">Methyltransferase</keyword>
<evidence type="ECO:0000256" key="3">
    <source>
        <dbReference type="ARBA" id="ARBA00022679"/>
    </source>
</evidence>
<comment type="catalytic activity">
    <reaction evidence="6">
        <text>a 6-O-methyl-2'-deoxyguanosine in DNA + L-cysteinyl-[protein] = S-methyl-L-cysteinyl-[protein] + a 2'-deoxyguanosine in DNA</text>
        <dbReference type="Rhea" id="RHEA:24000"/>
        <dbReference type="Rhea" id="RHEA-COMP:10131"/>
        <dbReference type="Rhea" id="RHEA-COMP:10132"/>
        <dbReference type="Rhea" id="RHEA-COMP:11367"/>
        <dbReference type="Rhea" id="RHEA-COMP:11368"/>
        <dbReference type="ChEBI" id="CHEBI:29950"/>
        <dbReference type="ChEBI" id="CHEBI:82612"/>
        <dbReference type="ChEBI" id="CHEBI:85445"/>
        <dbReference type="ChEBI" id="CHEBI:85448"/>
        <dbReference type="EC" id="2.1.1.63"/>
    </reaction>
</comment>
<evidence type="ECO:0000256" key="1">
    <source>
        <dbReference type="ARBA" id="ARBA00001286"/>
    </source>
</evidence>
<feature type="region of interest" description="Disordered" evidence="7">
    <location>
        <begin position="66"/>
        <end position="89"/>
    </location>
</feature>
<comment type="caution">
    <text evidence="9">The sequence shown here is derived from an EMBL/GenBank/DDBJ whole genome shotgun (WGS) entry which is preliminary data.</text>
</comment>
<dbReference type="InterPro" id="IPR036388">
    <property type="entry name" value="WH-like_DNA-bd_sf"/>
</dbReference>
<dbReference type="PROSITE" id="PS00374">
    <property type="entry name" value="MGMT"/>
    <property type="match status" value="1"/>
</dbReference>
<dbReference type="SUPFAM" id="SSF46767">
    <property type="entry name" value="Methylated DNA-protein cysteine methyltransferase, C-terminal domain"/>
    <property type="match status" value="1"/>
</dbReference>
<dbReference type="PANTHER" id="PTHR10815">
    <property type="entry name" value="METHYLATED-DNA--PROTEIN-CYSTEINE METHYLTRANSFERASE"/>
    <property type="match status" value="1"/>
</dbReference>
<name>A0A1F6D7F5_9BACT</name>
<evidence type="ECO:0000256" key="7">
    <source>
        <dbReference type="SAM" id="MobiDB-lite"/>
    </source>
</evidence>
<dbReference type="GO" id="GO:0032259">
    <property type="term" value="P:methylation"/>
    <property type="evidence" value="ECO:0007669"/>
    <property type="project" value="UniProtKB-KW"/>
</dbReference>
<dbReference type="Proteomes" id="UP000177958">
    <property type="component" value="Unassembled WGS sequence"/>
</dbReference>
<dbReference type="NCBIfam" id="TIGR00589">
    <property type="entry name" value="ogt"/>
    <property type="match status" value="1"/>
</dbReference>
<evidence type="ECO:0000256" key="4">
    <source>
        <dbReference type="ARBA" id="ARBA00022763"/>
    </source>
</evidence>
<evidence type="ECO:0000256" key="5">
    <source>
        <dbReference type="ARBA" id="ARBA00023204"/>
    </source>
</evidence>
<evidence type="ECO:0000313" key="9">
    <source>
        <dbReference type="EMBL" id="OGG57373.1"/>
    </source>
</evidence>
<keyword evidence="5" id="KW-0234">DNA repair</keyword>
<dbReference type="CDD" id="cd06445">
    <property type="entry name" value="ATase"/>
    <property type="match status" value="1"/>
</dbReference>
<gene>
    <name evidence="9" type="ORF">A2853_02550</name>
</gene>
<dbReference type="InterPro" id="IPR001497">
    <property type="entry name" value="MethylDNA_cys_MeTrfase_AS"/>
</dbReference>
<feature type="domain" description="Methylated-DNA-[protein]-cysteine S-methyltransferase DNA binding" evidence="8">
    <location>
        <begin position="9"/>
        <end position="88"/>
    </location>
</feature>
<sequence length="89" mass="9838">MIEIRSQSFVERVRDIVRKIPKGKMMTYKQVAAKAGNAKAARAVGAIMRTNYDKSIPCHRVVRSDGTMGGYNRGGTPRKQDILKTEGAV</sequence>
<dbReference type="EMBL" id="MFKX01000029">
    <property type="protein sequence ID" value="OGG57373.1"/>
    <property type="molecule type" value="Genomic_DNA"/>
</dbReference>
<evidence type="ECO:0000259" key="8">
    <source>
        <dbReference type="Pfam" id="PF01035"/>
    </source>
</evidence>
<feature type="compositionally biased region" description="Basic and acidic residues" evidence="7">
    <location>
        <begin position="78"/>
        <end position="89"/>
    </location>
</feature>
<dbReference type="PANTHER" id="PTHR10815:SF13">
    <property type="entry name" value="METHYLATED-DNA--PROTEIN-CYSTEINE METHYLTRANSFERASE"/>
    <property type="match status" value="1"/>
</dbReference>
<dbReference type="Pfam" id="PF01035">
    <property type="entry name" value="DNA_binding_1"/>
    <property type="match status" value="1"/>
</dbReference>
<proteinExistence type="predicted"/>
<keyword evidence="4" id="KW-0227">DNA damage</keyword>
<accession>A0A1F6D7F5</accession>
<dbReference type="InterPro" id="IPR014048">
    <property type="entry name" value="MethylDNA_cys_MeTrfase_DNA-bd"/>
</dbReference>
<reference evidence="9 10" key="1">
    <citation type="journal article" date="2016" name="Nat. Commun.">
        <title>Thousands of microbial genomes shed light on interconnected biogeochemical processes in an aquifer system.</title>
        <authorList>
            <person name="Anantharaman K."/>
            <person name="Brown C.T."/>
            <person name="Hug L.A."/>
            <person name="Sharon I."/>
            <person name="Castelle C.J."/>
            <person name="Probst A.J."/>
            <person name="Thomas B.C."/>
            <person name="Singh A."/>
            <person name="Wilkins M.J."/>
            <person name="Karaoz U."/>
            <person name="Brodie E.L."/>
            <person name="Williams K.H."/>
            <person name="Hubbard S.S."/>
            <person name="Banfield J.F."/>
        </authorList>
    </citation>
    <scope>NUCLEOTIDE SEQUENCE [LARGE SCALE GENOMIC DNA]</scope>
</reference>
<dbReference type="InterPro" id="IPR036217">
    <property type="entry name" value="MethylDNA_cys_MeTrfase_DNAb"/>
</dbReference>
<evidence type="ECO:0000256" key="6">
    <source>
        <dbReference type="ARBA" id="ARBA00049348"/>
    </source>
</evidence>
<dbReference type="Gene3D" id="1.10.10.10">
    <property type="entry name" value="Winged helix-like DNA-binding domain superfamily/Winged helix DNA-binding domain"/>
    <property type="match status" value="1"/>
</dbReference>
<protein>
    <submittedName>
        <fullName evidence="9">6-O-methylguanine DNA methyltransferase</fullName>
    </submittedName>
</protein>
<keyword evidence="3 9" id="KW-0808">Transferase</keyword>
<organism evidence="9 10">
    <name type="scientific">Candidatus Kaiserbacteria bacterium RIFCSPHIGHO2_01_FULL_55_17</name>
    <dbReference type="NCBI Taxonomy" id="1798484"/>
    <lineage>
        <taxon>Bacteria</taxon>
        <taxon>Candidatus Kaiseribacteriota</taxon>
    </lineage>
</organism>
<evidence type="ECO:0000313" key="10">
    <source>
        <dbReference type="Proteomes" id="UP000177958"/>
    </source>
</evidence>
<evidence type="ECO:0000256" key="2">
    <source>
        <dbReference type="ARBA" id="ARBA00022603"/>
    </source>
</evidence>